<dbReference type="Gene3D" id="3.30.2220.30">
    <property type="match status" value="1"/>
</dbReference>
<protein>
    <submittedName>
        <fullName evidence="1">XkdN-like protein</fullName>
    </submittedName>
</protein>
<reference evidence="2" key="1">
    <citation type="submission" date="2011-05" db="EMBL/GenBank/DDBJ databases">
        <title>Complete sequence of Desulfotomaculum ruminis DSM 2154.</title>
        <authorList>
            <person name="Lucas S."/>
            <person name="Copeland A."/>
            <person name="Lapidus A."/>
            <person name="Cheng J.-F."/>
            <person name="Goodwin L."/>
            <person name="Pitluck S."/>
            <person name="Lu M."/>
            <person name="Detter J.C."/>
            <person name="Han C."/>
            <person name="Tapia R."/>
            <person name="Land M."/>
            <person name="Hauser L."/>
            <person name="Kyrpides N."/>
            <person name="Ivanova N."/>
            <person name="Mikhailova N."/>
            <person name="Pagani I."/>
            <person name="Stams A.J.M."/>
            <person name="Plugge C.M."/>
            <person name="Muyzer G."/>
            <person name="Kuever J."/>
            <person name="Parshina S.N."/>
            <person name="Ivanova A.E."/>
            <person name="Nazina T.N."/>
            <person name="Brambilla E."/>
            <person name="Spring S."/>
            <person name="Klenk H.-P."/>
            <person name="Woyke T."/>
        </authorList>
    </citation>
    <scope>NUCLEOTIDE SEQUENCE [LARGE SCALE GENOMIC DNA]</scope>
    <source>
        <strain evidence="2">ATCC 23193 / DSM 2154 / NCIB 8452 / DL</strain>
    </source>
</reference>
<dbReference type="AlphaFoldDB" id="F6DPL4"/>
<gene>
    <name evidence="1" type="ordered locus">Desru_1317</name>
</gene>
<dbReference type="InterPro" id="IPR014986">
    <property type="entry name" value="XkdN-like"/>
</dbReference>
<dbReference type="HOGENOM" id="CLU_114419_3_0_9"/>
<dbReference type="eggNOG" id="ENOG5031MHP">
    <property type="taxonomic scope" value="Bacteria"/>
</dbReference>
<dbReference type="EMBL" id="CP002780">
    <property type="protein sequence ID" value="AEG59591.1"/>
    <property type="molecule type" value="Genomic_DNA"/>
</dbReference>
<dbReference type="KEGG" id="dru:Desru_1317"/>
<organism evidence="1 2">
    <name type="scientific">Desulforamulus ruminis (strain ATCC 23193 / DSM 2154 / NCIMB 8452 / DL)</name>
    <name type="common">Desulfotomaculum ruminis</name>
    <dbReference type="NCBI Taxonomy" id="696281"/>
    <lineage>
        <taxon>Bacteria</taxon>
        <taxon>Bacillati</taxon>
        <taxon>Bacillota</taxon>
        <taxon>Clostridia</taxon>
        <taxon>Eubacteriales</taxon>
        <taxon>Peptococcaceae</taxon>
        <taxon>Desulforamulus</taxon>
    </lineage>
</organism>
<sequence>MSKLSAFLRQNAVQSGNMKYIASQRFLDENKKPIEWEICSITSEEDEAIRKACTRKVPVPGKRNIYTPETDYNQYLGRLAAQCTVFPNLNDAELQNSYGVMGADTLLKAMLKPGEYADYLTKIQEINGFEVTMEEMVDEAKN</sequence>
<dbReference type="STRING" id="696281.Desru_1317"/>
<evidence type="ECO:0000313" key="1">
    <source>
        <dbReference type="EMBL" id="AEG59591.1"/>
    </source>
</evidence>
<dbReference type="OrthoDB" id="1807498at2"/>
<name>F6DPL4_DESRL</name>
<evidence type="ECO:0000313" key="2">
    <source>
        <dbReference type="Proteomes" id="UP000009234"/>
    </source>
</evidence>
<accession>F6DPL4</accession>
<keyword evidence="2" id="KW-1185">Reference proteome</keyword>
<dbReference type="RefSeq" id="WP_013841362.1">
    <property type="nucleotide sequence ID" value="NC_015589.1"/>
</dbReference>
<proteinExistence type="predicted"/>
<dbReference type="Pfam" id="PF08890">
    <property type="entry name" value="Phage_TAC_5"/>
    <property type="match status" value="1"/>
</dbReference>
<dbReference type="Proteomes" id="UP000009234">
    <property type="component" value="Chromosome"/>
</dbReference>
<dbReference type="InterPro" id="IPR038559">
    <property type="entry name" value="XkdN-like_sf"/>
</dbReference>
<reference evidence="1 2" key="2">
    <citation type="journal article" date="2012" name="Stand. Genomic Sci.">
        <title>Complete genome sequence of the sulfate-reducing firmicute Desulfotomaculum ruminis type strain (DL(T)).</title>
        <authorList>
            <person name="Spring S."/>
            <person name="Visser M."/>
            <person name="Lu M."/>
            <person name="Copeland A."/>
            <person name="Lapidus A."/>
            <person name="Lucas S."/>
            <person name="Cheng J.F."/>
            <person name="Han C."/>
            <person name="Tapia R."/>
            <person name="Goodwin L.A."/>
            <person name="Pitluck S."/>
            <person name="Ivanova N."/>
            <person name="Land M."/>
            <person name="Hauser L."/>
            <person name="Larimer F."/>
            <person name="Rohde M."/>
            <person name="Goker M."/>
            <person name="Detter J.C."/>
            <person name="Kyrpides N.C."/>
            <person name="Woyke T."/>
            <person name="Schaap P.J."/>
            <person name="Plugge C.M."/>
            <person name="Muyzer G."/>
            <person name="Kuever J."/>
            <person name="Pereira I.A."/>
            <person name="Parshina S.N."/>
            <person name="Bernier-Latmani R."/>
            <person name="Stams A.J."/>
            <person name="Klenk H.P."/>
        </authorList>
    </citation>
    <scope>NUCLEOTIDE SEQUENCE [LARGE SCALE GENOMIC DNA]</scope>
    <source>
        <strain evidence="2">ATCC 23193 / DSM 2154 / NCIB 8452 / DL</strain>
    </source>
</reference>